<dbReference type="RefSeq" id="WP_008482122.1">
    <property type="nucleotide sequence ID" value="NZ_AMRI01000001.1"/>
</dbReference>
<dbReference type="GO" id="GO:0003910">
    <property type="term" value="F:DNA ligase (ATP) activity"/>
    <property type="evidence" value="ECO:0007669"/>
    <property type="project" value="UniProtKB-EC"/>
</dbReference>
<sequence>MKTWLLALLLFASPLGAKAPLLATPYQGGLDLKAYWVSEKLDGIRGRWDGKALLSKSGKPLAAPAWFTRALPPQPLDGELWLGRGHFQALSAIVLDTQPDDAAWQQVRYMLFDLPGHPGPFDDRLKAMEQLVAKQHLPWLAVIPQFKVASEEALFARLDQVIAQGGEGLMLHRGDALYQSGRSPSLIKLKKAQDMEGTVLAILPGKGKYQGMMGALLLELDNGVRFKLGSGFSDDERRSPPKVGARVTFAYQDLSLAGKPRFARFIRVRPDGA</sequence>
<evidence type="ECO:0000256" key="2">
    <source>
        <dbReference type="ARBA" id="ARBA00022598"/>
    </source>
</evidence>
<dbReference type="EMBL" id="AMRI01000001">
    <property type="protein sequence ID" value="EKE77851.1"/>
    <property type="molecule type" value="Genomic_DNA"/>
</dbReference>
<protein>
    <submittedName>
        <fullName evidence="9">DNA ligase</fullName>
        <ecNumber evidence="9">6.5.1.1</ecNumber>
    </submittedName>
</protein>
<evidence type="ECO:0000256" key="7">
    <source>
        <dbReference type="SAM" id="SignalP"/>
    </source>
</evidence>
<organism evidence="9 10">
    <name type="scientific">Gallaecimonas xiamenensis 3-C-1</name>
    <dbReference type="NCBI Taxonomy" id="745411"/>
    <lineage>
        <taxon>Bacteria</taxon>
        <taxon>Pseudomonadati</taxon>
        <taxon>Pseudomonadota</taxon>
        <taxon>Gammaproteobacteria</taxon>
        <taxon>Enterobacterales</taxon>
        <taxon>Gallaecimonadaceae</taxon>
        <taxon>Gallaecimonas</taxon>
    </lineage>
</organism>
<evidence type="ECO:0000256" key="3">
    <source>
        <dbReference type="ARBA" id="ARBA00022705"/>
    </source>
</evidence>
<dbReference type="PATRIC" id="fig|745411.4.peg.46"/>
<dbReference type="Gene3D" id="3.30.1490.70">
    <property type="match status" value="1"/>
</dbReference>
<dbReference type="GO" id="GO:0006310">
    <property type="term" value="P:DNA recombination"/>
    <property type="evidence" value="ECO:0007669"/>
    <property type="project" value="InterPro"/>
</dbReference>
<feature type="signal peptide" evidence="7">
    <location>
        <begin position="1"/>
        <end position="19"/>
    </location>
</feature>
<dbReference type="SUPFAM" id="SSF50249">
    <property type="entry name" value="Nucleic acid-binding proteins"/>
    <property type="match status" value="1"/>
</dbReference>
<dbReference type="PROSITE" id="PS50160">
    <property type="entry name" value="DNA_LIGASE_A3"/>
    <property type="match status" value="1"/>
</dbReference>
<dbReference type="CDD" id="cd07896">
    <property type="entry name" value="Adenylation_kDNA_ligase_like"/>
    <property type="match status" value="1"/>
</dbReference>
<evidence type="ECO:0000313" key="9">
    <source>
        <dbReference type="EMBL" id="EKE77851.1"/>
    </source>
</evidence>
<dbReference type="GO" id="GO:0006260">
    <property type="term" value="P:DNA replication"/>
    <property type="evidence" value="ECO:0007669"/>
    <property type="project" value="UniProtKB-KW"/>
</dbReference>
<feature type="chain" id="PRO_5003859047" evidence="7">
    <location>
        <begin position="20"/>
        <end position="273"/>
    </location>
</feature>
<keyword evidence="2 9" id="KW-0436">Ligase</keyword>
<dbReference type="SUPFAM" id="SSF56091">
    <property type="entry name" value="DNA ligase/mRNA capping enzyme, catalytic domain"/>
    <property type="match status" value="1"/>
</dbReference>
<comment type="cofactor">
    <cofactor evidence="1">
        <name>a divalent metal cation</name>
        <dbReference type="ChEBI" id="CHEBI:60240"/>
    </cofactor>
</comment>
<comment type="catalytic activity">
    <reaction evidence="6">
        <text>ATP + (deoxyribonucleotide)n-3'-hydroxyl + 5'-phospho-(deoxyribonucleotide)m = (deoxyribonucleotide)n+m + AMP + diphosphate.</text>
        <dbReference type="EC" id="6.5.1.1"/>
    </reaction>
</comment>
<evidence type="ECO:0000313" key="10">
    <source>
        <dbReference type="Proteomes" id="UP000006755"/>
    </source>
</evidence>
<feature type="domain" description="ATP-dependent DNA ligase family profile" evidence="8">
    <location>
        <begin position="120"/>
        <end position="222"/>
    </location>
</feature>
<dbReference type="InterPro" id="IPR012340">
    <property type="entry name" value="NA-bd_OB-fold"/>
</dbReference>
<dbReference type="STRING" id="745411.B3C1_00285"/>
<dbReference type="Gene3D" id="3.30.470.30">
    <property type="entry name" value="DNA ligase/mRNA capping enzyme"/>
    <property type="match status" value="1"/>
</dbReference>
<keyword evidence="5" id="KW-0234">DNA repair</keyword>
<evidence type="ECO:0000256" key="5">
    <source>
        <dbReference type="ARBA" id="ARBA00023204"/>
    </source>
</evidence>
<dbReference type="AlphaFoldDB" id="K2J486"/>
<keyword evidence="3" id="KW-0235">DNA replication</keyword>
<dbReference type="NCBIfam" id="NF006592">
    <property type="entry name" value="PRK09125.1"/>
    <property type="match status" value="1"/>
</dbReference>
<dbReference type="InterPro" id="IPR012310">
    <property type="entry name" value="DNA_ligase_ATP-dep_cent"/>
</dbReference>
<comment type="caution">
    <text evidence="9">The sequence shown here is derived from an EMBL/GenBank/DDBJ whole genome shotgun (WGS) entry which is preliminary data.</text>
</comment>
<dbReference type="Pfam" id="PF01068">
    <property type="entry name" value="DNA_ligase_A_M"/>
    <property type="match status" value="1"/>
</dbReference>
<dbReference type="InterPro" id="IPR050326">
    <property type="entry name" value="NAD_dep_DNA_ligaseB"/>
</dbReference>
<dbReference type="Proteomes" id="UP000006755">
    <property type="component" value="Unassembled WGS sequence"/>
</dbReference>
<dbReference type="Pfam" id="PF14743">
    <property type="entry name" value="DNA_ligase_OB_2"/>
    <property type="match status" value="1"/>
</dbReference>
<evidence type="ECO:0000259" key="8">
    <source>
        <dbReference type="PROSITE" id="PS50160"/>
    </source>
</evidence>
<keyword evidence="4" id="KW-0227">DNA damage</keyword>
<dbReference type="eggNOG" id="COG1793">
    <property type="taxonomic scope" value="Bacteria"/>
</dbReference>
<evidence type="ECO:0000256" key="1">
    <source>
        <dbReference type="ARBA" id="ARBA00001968"/>
    </source>
</evidence>
<dbReference type="InterPro" id="IPR029319">
    <property type="entry name" value="DNA_ligase_OB"/>
</dbReference>
<dbReference type="PANTHER" id="PTHR47810:SF1">
    <property type="entry name" value="DNA LIGASE B"/>
    <property type="match status" value="1"/>
</dbReference>
<name>K2J486_9GAMM</name>
<dbReference type="CDD" id="cd08041">
    <property type="entry name" value="OBF_kDNA_ligase_like"/>
    <property type="match status" value="1"/>
</dbReference>
<gene>
    <name evidence="9" type="ORF">B3C1_00285</name>
</gene>
<keyword evidence="10" id="KW-1185">Reference proteome</keyword>
<dbReference type="GO" id="GO:0006281">
    <property type="term" value="P:DNA repair"/>
    <property type="evidence" value="ECO:0007669"/>
    <property type="project" value="UniProtKB-KW"/>
</dbReference>
<dbReference type="OrthoDB" id="9782700at2"/>
<reference evidence="9 10" key="1">
    <citation type="journal article" date="2012" name="J. Bacteriol.">
        <title>Genome Sequence of Gallaecimonas xiamenensis Type Strain 3-C-1.</title>
        <authorList>
            <person name="Lai Q."/>
            <person name="Wang L."/>
            <person name="Wang W."/>
            <person name="Shao Z."/>
        </authorList>
    </citation>
    <scope>NUCLEOTIDE SEQUENCE [LARGE SCALE GENOMIC DNA]</scope>
    <source>
        <strain evidence="9 10">3-C-1</strain>
    </source>
</reference>
<dbReference type="Gene3D" id="2.40.50.140">
    <property type="entry name" value="Nucleic acid-binding proteins"/>
    <property type="match status" value="1"/>
</dbReference>
<keyword evidence="7" id="KW-0732">Signal</keyword>
<evidence type="ECO:0000256" key="4">
    <source>
        <dbReference type="ARBA" id="ARBA00022763"/>
    </source>
</evidence>
<dbReference type="PANTHER" id="PTHR47810">
    <property type="entry name" value="DNA LIGASE"/>
    <property type="match status" value="1"/>
</dbReference>
<accession>K2J486</accession>
<dbReference type="GO" id="GO:0005524">
    <property type="term" value="F:ATP binding"/>
    <property type="evidence" value="ECO:0007669"/>
    <property type="project" value="InterPro"/>
</dbReference>
<dbReference type="EC" id="6.5.1.1" evidence="9"/>
<proteinExistence type="predicted"/>
<evidence type="ECO:0000256" key="6">
    <source>
        <dbReference type="ARBA" id="ARBA00034003"/>
    </source>
</evidence>